<dbReference type="InterPro" id="IPR050306">
    <property type="entry name" value="PfkB_Carbo_kinase"/>
</dbReference>
<name>A0AAU8A8N3_9FIRM</name>
<reference evidence="7" key="1">
    <citation type="submission" date="2023-02" db="EMBL/GenBank/DDBJ databases">
        <title>Gut commensal Christensenella minuta modulates host metabolism via a new class of secondary bile acids.</title>
        <authorList>
            <person name="Liu C."/>
        </authorList>
    </citation>
    <scope>NUCLEOTIDE SEQUENCE</scope>
    <source>
        <strain evidence="7">CA70</strain>
    </source>
</reference>
<sequence>MYDVVALGEVLIDFTPNGTNDQGMALFARNPGGAPANVLAMNTKLGGKTAFIGKVGRDDFGSFLISVMNGNGIDTQGVVQDGSVNTTIAFVHLNECGDRSFSFYRKPGADVMLRKSEIEWRLIDECHTFHYGSLSFTDEPCRSAAHAAICYAKERGKLMSYDPNYRPFLWDTEERAVQEMLWALPMTDILKVSEEEMQLLTGESRLEAGARKLMEQGPRIVLVSRGEYGSFYCAACGTGQVPAFRVHAVDTTGSGDAFLGAVHYRLRDKAADELDGLSQEELEDVLDFANAAGGLTATKRGAIPSMPTLAEIEACRGSMTRNRMESINE</sequence>
<keyword evidence="4 7" id="KW-0418">Kinase</keyword>
<dbReference type="PANTHER" id="PTHR43085:SF1">
    <property type="entry name" value="PSEUDOURIDINE KINASE-RELATED"/>
    <property type="match status" value="1"/>
</dbReference>
<dbReference type="AlphaFoldDB" id="A0AAU8A8N3"/>
<protein>
    <submittedName>
        <fullName evidence="7">Carbohydrate kinase</fullName>
    </submittedName>
</protein>
<proteinExistence type="inferred from homology"/>
<dbReference type="RefSeq" id="WP_079545268.1">
    <property type="nucleotide sequence ID" value="NZ_CP117826.1"/>
</dbReference>
<dbReference type="InterPro" id="IPR011611">
    <property type="entry name" value="PfkB_dom"/>
</dbReference>
<dbReference type="SUPFAM" id="SSF53613">
    <property type="entry name" value="Ribokinase-like"/>
    <property type="match status" value="1"/>
</dbReference>
<evidence type="ECO:0000256" key="4">
    <source>
        <dbReference type="ARBA" id="ARBA00022777"/>
    </source>
</evidence>
<accession>A0AAU8A8N3</accession>
<evidence type="ECO:0000313" key="7">
    <source>
        <dbReference type="EMBL" id="XCC62404.1"/>
    </source>
</evidence>
<dbReference type="EMBL" id="CP117826">
    <property type="protein sequence ID" value="XCC62404.1"/>
    <property type="molecule type" value="Genomic_DNA"/>
</dbReference>
<dbReference type="Pfam" id="PF00294">
    <property type="entry name" value="PfkB"/>
    <property type="match status" value="1"/>
</dbReference>
<dbReference type="PANTHER" id="PTHR43085">
    <property type="entry name" value="HEXOKINASE FAMILY MEMBER"/>
    <property type="match status" value="1"/>
</dbReference>
<dbReference type="InterPro" id="IPR029056">
    <property type="entry name" value="Ribokinase-like"/>
</dbReference>
<keyword evidence="3" id="KW-0547">Nucleotide-binding</keyword>
<organism evidence="7">
    <name type="scientific">Christensenella massiliensis</name>
    <dbReference type="NCBI Taxonomy" id="1805714"/>
    <lineage>
        <taxon>Bacteria</taxon>
        <taxon>Bacillati</taxon>
        <taxon>Bacillota</taxon>
        <taxon>Clostridia</taxon>
        <taxon>Christensenellales</taxon>
        <taxon>Christensenellaceae</taxon>
        <taxon>Christensenella</taxon>
    </lineage>
</organism>
<keyword evidence="2" id="KW-0808">Transferase</keyword>
<gene>
    <name evidence="7" type="ORF">PUP29_00220</name>
</gene>
<evidence type="ECO:0000256" key="2">
    <source>
        <dbReference type="ARBA" id="ARBA00022679"/>
    </source>
</evidence>
<feature type="domain" description="Carbohydrate kinase PfkB" evidence="6">
    <location>
        <begin position="3"/>
        <end position="308"/>
    </location>
</feature>
<comment type="similarity">
    <text evidence="1">Belongs to the carbohydrate kinase PfkB family.</text>
</comment>
<dbReference type="Gene3D" id="3.40.1190.20">
    <property type="match status" value="1"/>
</dbReference>
<evidence type="ECO:0000256" key="1">
    <source>
        <dbReference type="ARBA" id="ARBA00010688"/>
    </source>
</evidence>
<dbReference type="GO" id="GO:0016301">
    <property type="term" value="F:kinase activity"/>
    <property type="evidence" value="ECO:0007669"/>
    <property type="project" value="UniProtKB-KW"/>
</dbReference>
<evidence type="ECO:0000256" key="5">
    <source>
        <dbReference type="ARBA" id="ARBA00022840"/>
    </source>
</evidence>
<dbReference type="GO" id="GO:0005524">
    <property type="term" value="F:ATP binding"/>
    <property type="evidence" value="ECO:0007669"/>
    <property type="project" value="UniProtKB-KW"/>
</dbReference>
<evidence type="ECO:0000256" key="3">
    <source>
        <dbReference type="ARBA" id="ARBA00022741"/>
    </source>
</evidence>
<keyword evidence="5" id="KW-0067">ATP-binding</keyword>
<dbReference type="CDD" id="cd01167">
    <property type="entry name" value="bac_FRK"/>
    <property type="match status" value="1"/>
</dbReference>
<evidence type="ECO:0000259" key="6">
    <source>
        <dbReference type="Pfam" id="PF00294"/>
    </source>
</evidence>